<dbReference type="PRINTS" id="PR00237">
    <property type="entry name" value="GPCRRHODOPSN"/>
</dbReference>
<sequence length="442" mass="50741">MGNPVNHSYFYNMDNVFNWGNRAYFTYYGEFGRPFKWVGGLEASLFAVVFIVSLIANACLAAVVLRYRELRTVTNFFIINLALADCLFAASIPLVAITRVSETWILGDTVCRLLLYFQFVCGAVLLWTLTMISLERYRCIVLHPMKSRLTSVHAWILILIIWLAFFVFFIPVALWFTVIEFPYGSSPVTKIKVCTLVFPNISWRISYVFITLTLGLTCLLPIVWLVFNYYSIFLKLRRNEQKWQELTNRNRLSAITLGASEAENLAAFDEVRHKKHCRTIKILILDVCITILMWSPIIVMMGLIHYDSSKNTGFVIDSCHFIGTLFIALANTCANPLLYGFLNTQFRRCLSDMGQSCWLKSCWFLFNSSSSDTSSSNTISLELETASKSVPTVLNVAQRESSVESLRDKLDENSKAKRQFKNLKREWSHFTIAMRDKIAQRS</sequence>
<keyword evidence="6 9" id="KW-0472">Membrane</keyword>
<dbReference type="InterPro" id="IPR000276">
    <property type="entry name" value="GPCR_Rhodpsn"/>
</dbReference>
<keyword evidence="5" id="KW-0297">G-protein coupled receptor</keyword>
<keyword evidence="8" id="KW-0807">Transducer</keyword>
<feature type="transmembrane region" description="Helical" evidence="9">
    <location>
        <begin position="77"/>
        <end position="101"/>
    </location>
</feature>
<accession>T1JMX2</accession>
<dbReference type="Pfam" id="PF00001">
    <property type="entry name" value="7tm_1"/>
    <property type="match status" value="1"/>
</dbReference>
<dbReference type="InterPro" id="IPR017452">
    <property type="entry name" value="GPCR_Rhodpsn_7TM"/>
</dbReference>
<evidence type="ECO:0000256" key="2">
    <source>
        <dbReference type="ARBA" id="ARBA00010663"/>
    </source>
</evidence>
<feature type="transmembrane region" description="Helical" evidence="9">
    <location>
        <begin position="205"/>
        <end position="230"/>
    </location>
</feature>
<evidence type="ECO:0000313" key="12">
    <source>
        <dbReference type="Proteomes" id="UP000014500"/>
    </source>
</evidence>
<dbReference type="PhylomeDB" id="T1JMX2"/>
<comment type="similarity">
    <text evidence="2">Belongs to the G-protein coupled receptor 1 family.</text>
</comment>
<evidence type="ECO:0000256" key="5">
    <source>
        <dbReference type="ARBA" id="ARBA00023040"/>
    </source>
</evidence>
<keyword evidence="12" id="KW-1185">Reference proteome</keyword>
<comment type="subcellular location">
    <subcellularLocation>
        <location evidence="1">Membrane</location>
        <topology evidence="1">Multi-pass membrane protein</topology>
    </subcellularLocation>
</comment>
<dbReference type="OMA" id="NISWRIS"/>
<feature type="transmembrane region" description="Helical" evidence="9">
    <location>
        <begin position="43"/>
        <end position="65"/>
    </location>
</feature>
<proteinExistence type="inferred from homology"/>
<dbReference type="PRINTS" id="PR01012">
    <property type="entry name" value="NRPEPTIDEYR"/>
</dbReference>
<feature type="transmembrane region" description="Helical" evidence="9">
    <location>
        <begin position="113"/>
        <end position="134"/>
    </location>
</feature>
<evidence type="ECO:0000256" key="9">
    <source>
        <dbReference type="SAM" id="Phobius"/>
    </source>
</evidence>
<dbReference type="EnsemblMetazoa" id="SMAR015202-RA">
    <property type="protein sequence ID" value="SMAR015202-PA"/>
    <property type="gene ID" value="SMAR015202"/>
</dbReference>
<dbReference type="Gene3D" id="1.20.1070.10">
    <property type="entry name" value="Rhodopsin 7-helix transmembrane proteins"/>
    <property type="match status" value="1"/>
</dbReference>
<evidence type="ECO:0000313" key="11">
    <source>
        <dbReference type="EnsemblMetazoa" id="SMAR015202-PA"/>
    </source>
</evidence>
<name>T1JMX2_STRMM</name>
<evidence type="ECO:0000256" key="4">
    <source>
        <dbReference type="ARBA" id="ARBA00022989"/>
    </source>
</evidence>
<reference evidence="11" key="2">
    <citation type="submission" date="2015-02" db="UniProtKB">
        <authorList>
            <consortium name="EnsemblMetazoa"/>
        </authorList>
    </citation>
    <scope>IDENTIFICATION</scope>
</reference>
<evidence type="ECO:0000256" key="3">
    <source>
        <dbReference type="ARBA" id="ARBA00022692"/>
    </source>
</evidence>
<dbReference type="InterPro" id="IPR000611">
    <property type="entry name" value="NPY_rcpt"/>
</dbReference>
<evidence type="ECO:0000256" key="7">
    <source>
        <dbReference type="ARBA" id="ARBA00023170"/>
    </source>
</evidence>
<dbReference type="PROSITE" id="PS50262">
    <property type="entry name" value="G_PROTEIN_RECEP_F1_2"/>
    <property type="match status" value="1"/>
</dbReference>
<dbReference type="STRING" id="126957.T1JMX2"/>
<feature type="transmembrane region" description="Helical" evidence="9">
    <location>
        <begin position="155"/>
        <end position="178"/>
    </location>
</feature>
<reference evidence="12" key="1">
    <citation type="submission" date="2011-05" db="EMBL/GenBank/DDBJ databases">
        <authorList>
            <person name="Richards S.R."/>
            <person name="Qu J."/>
            <person name="Jiang H."/>
            <person name="Jhangiani S.N."/>
            <person name="Agravi P."/>
            <person name="Goodspeed R."/>
            <person name="Gross S."/>
            <person name="Mandapat C."/>
            <person name="Jackson L."/>
            <person name="Mathew T."/>
            <person name="Pu L."/>
            <person name="Thornton R."/>
            <person name="Saada N."/>
            <person name="Wilczek-Boney K.B."/>
            <person name="Lee S."/>
            <person name="Kovar C."/>
            <person name="Wu Y."/>
            <person name="Scherer S.E."/>
            <person name="Worley K.C."/>
            <person name="Muzny D.M."/>
            <person name="Gibbs R."/>
        </authorList>
    </citation>
    <scope>NUCLEOTIDE SEQUENCE</scope>
    <source>
        <strain evidence="12">Brora</strain>
    </source>
</reference>
<dbReference type="HOGENOM" id="CLU_049506_0_0_1"/>
<evidence type="ECO:0000256" key="8">
    <source>
        <dbReference type="ARBA" id="ARBA00023224"/>
    </source>
</evidence>
<dbReference type="Proteomes" id="UP000014500">
    <property type="component" value="Unassembled WGS sequence"/>
</dbReference>
<evidence type="ECO:0000259" key="10">
    <source>
        <dbReference type="PROSITE" id="PS50262"/>
    </source>
</evidence>
<dbReference type="AlphaFoldDB" id="T1JMX2"/>
<dbReference type="PANTHER" id="PTHR45695:SF37">
    <property type="entry name" value="FREE FATTY ACID RECEPTOR 4-LIKE"/>
    <property type="match status" value="1"/>
</dbReference>
<keyword evidence="4 9" id="KW-1133">Transmembrane helix</keyword>
<keyword evidence="7" id="KW-0675">Receptor</keyword>
<keyword evidence="3 9" id="KW-0812">Transmembrane</keyword>
<feature type="transmembrane region" description="Helical" evidence="9">
    <location>
        <begin position="321"/>
        <end position="342"/>
    </location>
</feature>
<dbReference type="GO" id="GO:0004983">
    <property type="term" value="F:neuropeptide Y receptor activity"/>
    <property type="evidence" value="ECO:0007669"/>
    <property type="project" value="InterPro"/>
</dbReference>
<dbReference type="GO" id="GO:0005886">
    <property type="term" value="C:plasma membrane"/>
    <property type="evidence" value="ECO:0007669"/>
    <property type="project" value="TreeGrafter"/>
</dbReference>
<dbReference type="PANTHER" id="PTHR45695">
    <property type="entry name" value="LEUCOKININ RECEPTOR-RELATED"/>
    <property type="match status" value="1"/>
</dbReference>
<dbReference type="EMBL" id="JH431959">
    <property type="status" value="NOT_ANNOTATED_CDS"/>
    <property type="molecule type" value="Genomic_DNA"/>
</dbReference>
<evidence type="ECO:0000256" key="1">
    <source>
        <dbReference type="ARBA" id="ARBA00004141"/>
    </source>
</evidence>
<evidence type="ECO:0000256" key="6">
    <source>
        <dbReference type="ARBA" id="ARBA00023136"/>
    </source>
</evidence>
<feature type="transmembrane region" description="Helical" evidence="9">
    <location>
        <begin position="282"/>
        <end position="306"/>
    </location>
</feature>
<protein>
    <recommendedName>
        <fullName evidence="10">G-protein coupled receptors family 1 profile domain-containing protein</fullName>
    </recommendedName>
</protein>
<dbReference type="eggNOG" id="KOG3656">
    <property type="taxonomic scope" value="Eukaryota"/>
</dbReference>
<organism evidence="11 12">
    <name type="scientific">Strigamia maritima</name>
    <name type="common">European centipede</name>
    <name type="synonym">Geophilus maritimus</name>
    <dbReference type="NCBI Taxonomy" id="126957"/>
    <lineage>
        <taxon>Eukaryota</taxon>
        <taxon>Metazoa</taxon>
        <taxon>Ecdysozoa</taxon>
        <taxon>Arthropoda</taxon>
        <taxon>Myriapoda</taxon>
        <taxon>Chilopoda</taxon>
        <taxon>Pleurostigmophora</taxon>
        <taxon>Geophilomorpha</taxon>
        <taxon>Linotaeniidae</taxon>
        <taxon>Strigamia</taxon>
    </lineage>
</organism>
<feature type="domain" description="G-protein coupled receptors family 1 profile" evidence="10">
    <location>
        <begin position="56"/>
        <end position="339"/>
    </location>
</feature>
<dbReference type="SUPFAM" id="SSF81321">
    <property type="entry name" value="Family A G protein-coupled receptor-like"/>
    <property type="match status" value="1"/>
</dbReference>